<dbReference type="Proteomes" id="UP000694406">
    <property type="component" value="Unplaced"/>
</dbReference>
<dbReference type="Ensembl" id="ENSLLTT00000008982.1">
    <property type="protein sequence ID" value="ENSLLTP00000008662.1"/>
    <property type="gene ID" value="ENSLLTG00000006590.1"/>
</dbReference>
<dbReference type="AlphaFoldDB" id="A0A8C5WRZ7"/>
<proteinExistence type="predicted"/>
<keyword evidence="2" id="KW-1185">Reference proteome</keyword>
<dbReference type="SUPFAM" id="SSF46689">
    <property type="entry name" value="Homeodomain-like"/>
    <property type="match status" value="2"/>
</dbReference>
<evidence type="ECO:0008006" key="3">
    <source>
        <dbReference type="Google" id="ProtNLM"/>
    </source>
</evidence>
<organism evidence="1 2">
    <name type="scientific">Laticauda laticaudata</name>
    <name type="common">Blue-ringed sea krait</name>
    <name type="synonym">Blue-lipped sea krait</name>
    <dbReference type="NCBI Taxonomy" id="8630"/>
    <lineage>
        <taxon>Eukaryota</taxon>
        <taxon>Metazoa</taxon>
        <taxon>Chordata</taxon>
        <taxon>Craniata</taxon>
        <taxon>Vertebrata</taxon>
        <taxon>Euteleostomi</taxon>
        <taxon>Lepidosauria</taxon>
        <taxon>Squamata</taxon>
        <taxon>Bifurcata</taxon>
        <taxon>Unidentata</taxon>
        <taxon>Episquamata</taxon>
        <taxon>Toxicofera</taxon>
        <taxon>Serpentes</taxon>
        <taxon>Colubroidea</taxon>
        <taxon>Elapidae</taxon>
        <taxon>Laticaudinae</taxon>
        <taxon>Laticauda</taxon>
    </lineage>
</organism>
<reference evidence="1" key="1">
    <citation type="submission" date="2025-08" db="UniProtKB">
        <authorList>
            <consortium name="Ensembl"/>
        </authorList>
    </citation>
    <scope>IDENTIFICATION</scope>
</reference>
<protein>
    <recommendedName>
        <fullName evidence="3">HTH CENPB-type domain-containing protein</fullName>
    </recommendedName>
</protein>
<dbReference type="Gene3D" id="1.10.10.60">
    <property type="entry name" value="Homeodomain-like"/>
    <property type="match status" value="1"/>
</dbReference>
<evidence type="ECO:0000313" key="2">
    <source>
        <dbReference type="Proteomes" id="UP000694406"/>
    </source>
</evidence>
<accession>A0A8C5WRZ7</accession>
<sequence length="166" mass="19580">MKKSTQRKAYHAAFKLKAIDLSVQEGNKAAAHKLGVNESMVRHWKQQHEELIQCQRTTKAFRGHKSRWPELENVLEDWVIIQRADGQAKTIPSEMDIEDFKGGPSWCCRFMRRKYMSITARMTVCQQLPSDYEEKVSNFHKFIEKKTSIVWKQLRYVNKHLQNLSV</sequence>
<dbReference type="InterPro" id="IPR009057">
    <property type="entry name" value="Homeodomain-like_sf"/>
</dbReference>
<evidence type="ECO:0000313" key="1">
    <source>
        <dbReference type="Ensembl" id="ENSLLTP00000008662.1"/>
    </source>
</evidence>
<reference evidence="1" key="2">
    <citation type="submission" date="2025-09" db="UniProtKB">
        <authorList>
            <consortium name="Ensembl"/>
        </authorList>
    </citation>
    <scope>IDENTIFICATION</scope>
</reference>
<dbReference type="GeneTree" id="ENSGT00940000163759"/>
<name>A0A8C5WRZ7_LATLA</name>